<dbReference type="Proteomes" id="UP000315677">
    <property type="component" value="Unassembled WGS sequence"/>
</dbReference>
<gene>
    <name evidence="2" type="ORF">FB558_5558</name>
</gene>
<organism evidence="2 3">
    <name type="scientific">Pseudonocardia kunmingensis</name>
    <dbReference type="NCBI Taxonomy" id="630975"/>
    <lineage>
        <taxon>Bacteria</taxon>
        <taxon>Bacillati</taxon>
        <taxon>Actinomycetota</taxon>
        <taxon>Actinomycetes</taxon>
        <taxon>Pseudonocardiales</taxon>
        <taxon>Pseudonocardiaceae</taxon>
        <taxon>Pseudonocardia</taxon>
    </lineage>
</organism>
<evidence type="ECO:0000256" key="1">
    <source>
        <dbReference type="SAM" id="MobiDB-lite"/>
    </source>
</evidence>
<protein>
    <submittedName>
        <fullName evidence="2">Uncharacterized protein</fullName>
    </submittedName>
</protein>
<accession>A0A543DKL0</accession>
<keyword evidence="3" id="KW-1185">Reference proteome</keyword>
<dbReference type="AlphaFoldDB" id="A0A543DKL0"/>
<proteinExistence type="predicted"/>
<evidence type="ECO:0000313" key="2">
    <source>
        <dbReference type="EMBL" id="TQM09785.1"/>
    </source>
</evidence>
<name>A0A543DKL0_9PSEU</name>
<feature type="region of interest" description="Disordered" evidence="1">
    <location>
        <begin position="60"/>
        <end position="92"/>
    </location>
</feature>
<reference evidence="2 3" key="1">
    <citation type="submission" date="2019-06" db="EMBL/GenBank/DDBJ databases">
        <title>Sequencing the genomes of 1000 actinobacteria strains.</title>
        <authorList>
            <person name="Klenk H.-P."/>
        </authorList>
    </citation>
    <scope>NUCLEOTIDE SEQUENCE [LARGE SCALE GENOMIC DNA]</scope>
    <source>
        <strain evidence="2 3">DSM 45301</strain>
    </source>
</reference>
<sequence>MRGPACHRGQKIMPARLVRDGRADEVTTMCFGVLLHDWAAGRSSDQESLRFRGPLRLRRDHQAVDPSTDATTTANRPVRRDSRAGGLTATTHPDHAAYQRRCSCVAVFAAAAWLDADHVSVVHSAHRHALRDDEEAGAWGEHRETATSRRAVHSTRRIATPRLDRPLLSQRLLPAAVRGSESTFRLTLPY</sequence>
<comment type="caution">
    <text evidence="2">The sequence shown here is derived from an EMBL/GenBank/DDBJ whole genome shotgun (WGS) entry which is preliminary data.</text>
</comment>
<evidence type="ECO:0000313" key="3">
    <source>
        <dbReference type="Proteomes" id="UP000315677"/>
    </source>
</evidence>
<dbReference type="EMBL" id="VFPA01000003">
    <property type="protein sequence ID" value="TQM09785.1"/>
    <property type="molecule type" value="Genomic_DNA"/>
</dbReference>